<dbReference type="EMBL" id="GGEC01048200">
    <property type="protein sequence ID" value="MBX28684.1"/>
    <property type="molecule type" value="Transcribed_RNA"/>
</dbReference>
<dbReference type="AlphaFoldDB" id="A0A2P2MET4"/>
<evidence type="ECO:0000313" key="1">
    <source>
        <dbReference type="EMBL" id="MBX28684.1"/>
    </source>
</evidence>
<sequence length="33" mass="4008">MSKTLYCQLVMLRLWRRDHLKQRSNWSVSGSAR</sequence>
<accession>A0A2P2MET4</accession>
<name>A0A2P2MET4_RHIMU</name>
<reference evidence="1" key="1">
    <citation type="submission" date="2018-02" db="EMBL/GenBank/DDBJ databases">
        <title>Rhizophora mucronata_Transcriptome.</title>
        <authorList>
            <person name="Meera S.P."/>
            <person name="Sreeshan A."/>
            <person name="Augustine A."/>
        </authorList>
    </citation>
    <scope>NUCLEOTIDE SEQUENCE</scope>
    <source>
        <tissue evidence="1">Leaf</tissue>
    </source>
</reference>
<protein>
    <submittedName>
        <fullName evidence="1">Uncharacterized protein</fullName>
    </submittedName>
</protein>
<organism evidence="1">
    <name type="scientific">Rhizophora mucronata</name>
    <name type="common">Asiatic mangrove</name>
    <dbReference type="NCBI Taxonomy" id="61149"/>
    <lineage>
        <taxon>Eukaryota</taxon>
        <taxon>Viridiplantae</taxon>
        <taxon>Streptophyta</taxon>
        <taxon>Embryophyta</taxon>
        <taxon>Tracheophyta</taxon>
        <taxon>Spermatophyta</taxon>
        <taxon>Magnoliopsida</taxon>
        <taxon>eudicotyledons</taxon>
        <taxon>Gunneridae</taxon>
        <taxon>Pentapetalae</taxon>
        <taxon>rosids</taxon>
        <taxon>fabids</taxon>
        <taxon>Malpighiales</taxon>
        <taxon>Rhizophoraceae</taxon>
        <taxon>Rhizophora</taxon>
    </lineage>
</organism>
<proteinExistence type="predicted"/>